<feature type="domain" description="CusB-like beta-barrel" evidence="3">
    <location>
        <begin position="237"/>
        <end position="312"/>
    </location>
</feature>
<feature type="coiled-coil region" evidence="2">
    <location>
        <begin position="133"/>
        <end position="205"/>
    </location>
</feature>
<dbReference type="Gene3D" id="1.10.287.470">
    <property type="entry name" value="Helix hairpin bin"/>
    <property type="match status" value="1"/>
</dbReference>
<dbReference type="GO" id="GO:1990281">
    <property type="term" value="C:efflux pump complex"/>
    <property type="evidence" value="ECO:0007669"/>
    <property type="project" value="TreeGrafter"/>
</dbReference>
<name>A0A081BU53_VECG1</name>
<dbReference type="AlphaFoldDB" id="A0A081BU53"/>
<dbReference type="Gene3D" id="2.40.30.170">
    <property type="match status" value="1"/>
</dbReference>
<evidence type="ECO:0000256" key="1">
    <source>
        <dbReference type="ARBA" id="ARBA00009477"/>
    </source>
</evidence>
<evidence type="ECO:0000259" key="3">
    <source>
        <dbReference type="Pfam" id="PF25954"/>
    </source>
</evidence>
<dbReference type="PANTHER" id="PTHR30469">
    <property type="entry name" value="MULTIDRUG RESISTANCE PROTEIN MDTA"/>
    <property type="match status" value="1"/>
</dbReference>
<comment type="similarity">
    <text evidence="1">Belongs to the membrane fusion protein (MFP) (TC 8.A.1) family.</text>
</comment>
<dbReference type="InterPro" id="IPR058792">
    <property type="entry name" value="Beta-barrel_RND_2"/>
</dbReference>
<protein>
    <submittedName>
        <fullName evidence="4">Putative HlyD-like secretion protein</fullName>
    </submittedName>
</protein>
<evidence type="ECO:0000313" key="5">
    <source>
        <dbReference type="Proteomes" id="UP000030661"/>
    </source>
</evidence>
<dbReference type="SUPFAM" id="SSF111369">
    <property type="entry name" value="HlyD-like secretion proteins"/>
    <property type="match status" value="1"/>
</dbReference>
<dbReference type="Gene3D" id="2.40.50.100">
    <property type="match status" value="1"/>
</dbReference>
<dbReference type="NCBIfam" id="TIGR01730">
    <property type="entry name" value="RND_mfp"/>
    <property type="match status" value="1"/>
</dbReference>
<evidence type="ECO:0000256" key="2">
    <source>
        <dbReference type="SAM" id="Coils"/>
    </source>
</evidence>
<keyword evidence="2" id="KW-0175">Coiled coil</keyword>
<organism evidence="4">
    <name type="scientific">Vecturithrix granuli</name>
    <dbReference type="NCBI Taxonomy" id="1499967"/>
    <lineage>
        <taxon>Bacteria</taxon>
        <taxon>Candidatus Moduliflexota</taxon>
        <taxon>Candidatus Vecturitrichia</taxon>
        <taxon>Candidatus Vecturitrichales</taxon>
        <taxon>Candidatus Vecturitrichaceae</taxon>
        <taxon>Candidatus Vecturithrix</taxon>
    </lineage>
</organism>
<dbReference type="eggNOG" id="COG0845">
    <property type="taxonomic scope" value="Bacteria"/>
</dbReference>
<keyword evidence="5" id="KW-1185">Reference proteome</keyword>
<reference evidence="4" key="1">
    <citation type="journal article" date="2015" name="PeerJ">
        <title>First genomic representation of candidate bacterial phylum KSB3 points to enhanced environmental sensing as a trigger of wastewater bulking.</title>
        <authorList>
            <person name="Sekiguchi Y."/>
            <person name="Ohashi A."/>
            <person name="Parks D.H."/>
            <person name="Yamauchi T."/>
            <person name="Tyson G.W."/>
            <person name="Hugenholtz P."/>
        </authorList>
    </citation>
    <scope>NUCLEOTIDE SEQUENCE [LARGE SCALE GENOMIC DNA]</scope>
</reference>
<dbReference type="Proteomes" id="UP000030661">
    <property type="component" value="Unassembled WGS sequence"/>
</dbReference>
<proteinExistence type="inferred from homology"/>
<evidence type="ECO:0000313" key="4">
    <source>
        <dbReference type="EMBL" id="GAK55858.1"/>
    </source>
</evidence>
<gene>
    <name evidence="4" type="ORF">U27_02819</name>
</gene>
<dbReference type="InterPro" id="IPR006143">
    <property type="entry name" value="RND_pump_MFP"/>
</dbReference>
<dbReference type="Pfam" id="PF25954">
    <property type="entry name" value="Beta-barrel_RND_2"/>
    <property type="match status" value="1"/>
</dbReference>
<dbReference type="STRING" id="1499967.U27_02819"/>
<dbReference type="Gene3D" id="2.40.420.20">
    <property type="match status" value="1"/>
</dbReference>
<dbReference type="HOGENOM" id="CLU_018816_14_4_0"/>
<dbReference type="FunFam" id="2.40.30.170:FF:000010">
    <property type="entry name" value="Efflux RND transporter periplasmic adaptor subunit"/>
    <property type="match status" value="1"/>
</dbReference>
<sequence>MLKKLIVGSAIMIVAVAGGYVAYSFVSPDPGATNQTATLSRSIESIQEEQGIPVKVEAITPKDIELMQTFYGTVAPHAEAKVQGEYGGKLIFLKGKEGDSVTKGEVIVQFDASDTQLQIQQAMAGKNTAIQSVNQAQSNFETIQANAKRYEELFKDGFIARQQVDEVRNQVQAAQAGLSSAREQVKNTEAQIQLLQNMLKDLKIAAPISGVIDEKHFNLNEIPSSGDVIYHIIDIVQVYVEVEVPETYISKVREQMAVQVTFDSLNPEEQFSGTVERIIPTGNAQNRNFIAKVLVDNPEQRIKPGMFARINFCLERIEDVFVMNKKALLKEGDTYYVFKIVNNEAQKVIVDVKHRDGNMVAVFSDELSTQDRVITEGVRMVQPNDRVKVL</sequence>
<dbReference type="GO" id="GO:0015562">
    <property type="term" value="F:efflux transmembrane transporter activity"/>
    <property type="evidence" value="ECO:0007669"/>
    <property type="project" value="TreeGrafter"/>
</dbReference>
<accession>A0A081BU53</accession>
<dbReference type="EMBL" id="DF820464">
    <property type="protein sequence ID" value="GAK55858.1"/>
    <property type="molecule type" value="Genomic_DNA"/>
</dbReference>